<organism evidence="8 9">
    <name type="scientific">Azospirillum thiophilum</name>
    <dbReference type="NCBI Taxonomy" id="528244"/>
    <lineage>
        <taxon>Bacteria</taxon>
        <taxon>Pseudomonadati</taxon>
        <taxon>Pseudomonadota</taxon>
        <taxon>Alphaproteobacteria</taxon>
        <taxon>Rhodospirillales</taxon>
        <taxon>Azospirillaceae</taxon>
        <taxon>Azospirillum</taxon>
    </lineage>
</organism>
<keyword evidence="4" id="KW-0408">Iron</keyword>
<dbReference type="InterPro" id="IPR007197">
    <property type="entry name" value="rSAM"/>
</dbReference>
<dbReference type="InterPro" id="IPR025274">
    <property type="entry name" value="DUF4070"/>
</dbReference>
<dbReference type="AlphaFoldDB" id="A0AAC8ZUX7"/>
<evidence type="ECO:0000256" key="1">
    <source>
        <dbReference type="ARBA" id="ARBA00001966"/>
    </source>
</evidence>
<dbReference type="Gene3D" id="3.80.30.20">
    <property type="entry name" value="tm_1862 like domain"/>
    <property type="match status" value="1"/>
</dbReference>
<dbReference type="InterPro" id="IPR034466">
    <property type="entry name" value="Methyltransferase_Class_B"/>
</dbReference>
<dbReference type="GO" id="GO:0005829">
    <property type="term" value="C:cytosol"/>
    <property type="evidence" value="ECO:0007669"/>
    <property type="project" value="TreeGrafter"/>
</dbReference>
<dbReference type="PROSITE" id="PS51918">
    <property type="entry name" value="RADICAL_SAM"/>
    <property type="match status" value="1"/>
</dbReference>
<keyword evidence="2" id="KW-0949">S-adenosyl-L-methionine</keyword>
<dbReference type="CDD" id="cd01335">
    <property type="entry name" value="Radical_SAM"/>
    <property type="match status" value="1"/>
</dbReference>
<dbReference type="InterPro" id="IPR058240">
    <property type="entry name" value="rSAM_sf"/>
</dbReference>
<keyword evidence="3" id="KW-0479">Metal-binding</keyword>
<accession>A0AAC8ZUX7</accession>
<dbReference type="GO" id="GO:0051536">
    <property type="term" value="F:iron-sulfur cluster binding"/>
    <property type="evidence" value="ECO:0007669"/>
    <property type="project" value="UniProtKB-KW"/>
</dbReference>
<dbReference type="SFLD" id="SFLDS00029">
    <property type="entry name" value="Radical_SAM"/>
    <property type="match status" value="1"/>
</dbReference>
<name>A0AAC8ZUX7_9PROT</name>
<keyword evidence="5" id="KW-0411">Iron-sulfur</keyword>
<keyword evidence="9" id="KW-1185">Reference proteome</keyword>
<dbReference type="GO" id="GO:0046872">
    <property type="term" value="F:metal ion binding"/>
    <property type="evidence" value="ECO:0007669"/>
    <property type="project" value="UniProtKB-KW"/>
</dbReference>
<evidence type="ECO:0000313" key="8">
    <source>
        <dbReference type="EMBL" id="ALG72160.1"/>
    </source>
</evidence>
<evidence type="ECO:0000256" key="4">
    <source>
        <dbReference type="ARBA" id="ARBA00023004"/>
    </source>
</evidence>
<feature type="domain" description="B12-binding" evidence="6">
    <location>
        <begin position="41"/>
        <end position="146"/>
    </location>
</feature>
<evidence type="ECO:0000259" key="6">
    <source>
        <dbReference type="PROSITE" id="PS51332"/>
    </source>
</evidence>
<dbReference type="SUPFAM" id="SSF102114">
    <property type="entry name" value="Radical SAM enzymes"/>
    <property type="match status" value="1"/>
</dbReference>
<dbReference type="PANTHER" id="PTHR43409:SF3">
    <property type="entry name" value="HYPOTHETICAL METHYLTRANSFERASE"/>
    <property type="match status" value="1"/>
</dbReference>
<dbReference type="Proteomes" id="UP000069935">
    <property type="component" value="Chromosome 1"/>
</dbReference>
<dbReference type="SFLD" id="SFLDF00303">
    <property type="entry name" value="hopanoid_C2-methyltransferase"/>
    <property type="match status" value="1"/>
</dbReference>
<evidence type="ECO:0000256" key="3">
    <source>
        <dbReference type="ARBA" id="ARBA00022723"/>
    </source>
</evidence>
<dbReference type="EMBL" id="CP012401">
    <property type="protein sequence ID" value="ALG72160.1"/>
    <property type="molecule type" value="Genomic_DNA"/>
</dbReference>
<evidence type="ECO:0008006" key="10">
    <source>
        <dbReference type="Google" id="ProtNLM"/>
    </source>
</evidence>
<dbReference type="InterPro" id="IPR006638">
    <property type="entry name" value="Elp3/MiaA/NifB-like_rSAM"/>
</dbReference>
<protein>
    <recommendedName>
        <fullName evidence="10">Radical SAM protein</fullName>
    </recommendedName>
</protein>
<dbReference type="PROSITE" id="PS51332">
    <property type="entry name" value="B12_BINDING"/>
    <property type="match status" value="1"/>
</dbReference>
<dbReference type="Pfam" id="PF04055">
    <property type="entry name" value="Radical_SAM"/>
    <property type="match status" value="1"/>
</dbReference>
<dbReference type="SFLD" id="SFLDG01123">
    <property type="entry name" value="methyltransferase_(Class_B)"/>
    <property type="match status" value="1"/>
</dbReference>
<dbReference type="SFLD" id="SFLDG01082">
    <property type="entry name" value="B12-binding_domain_containing"/>
    <property type="match status" value="1"/>
</dbReference>
<proteinExistence type="predicted"/>
<dbReference type="Pfam" id="PF13282">
    <property type="entry name" value="DUF4070"/>
    <property type="match status" value="1"/>
</dbReference>
<dbReference type="RefSeq" id="WP_045582308.1">
    <property type="nucleotide sequence ID" value="NZ_CP012401.1"/>
</dbReference>
<evidence type="ECO:0000256" key="2">
    <source>
        <dbReference type="ARBA" id="ARBA00022691"/>
    </source>
</evidence>
<evidence type="ECO:0000259" key="7">
    <source>
        <dbReference type="PROSITE" id="PS51918"/>
    </source>
</evidence>
<dbReference type="GO" id="GO:0031419">
    <property type="term" value="F:cobalamin binding"/>
    <property type="evidence" value="ECO:0007669"/>
    <property type="project" value="InterPro"/>
</dbReference>
<dbReference type="InterPro" id="IPR034530">
    <property type="entry name" value="HpnP-like"/>
</dbReference>
<feature type="domain" description="Radical SAM core" evidence="7">
    <location>
        <begin position="166"/>
        <end position="393"/>
    </location>
</feature>
<dbReference type="KEGG" id="ati:AL072_10550"/>
<dbReference type="Gene3D" id="3.40.50.280">
    <property type="entry name" value="Cobalamin-binding domain"/>
    <property type="match status" value="1"/>
</dbReference>
<reference evidence="8 9" key="2">
    <citation type="journal article" date="2016" name="Genome Announc.">
        <title>Complete Genome Sequence of a Strain of Azospirillum thiophilum Isolated from a Sulfide Spring.</title>
        <authorList>
            <person name="Fomenkov A."/>
            <person name="Vincze T."/>
            <person name="Grabovich M."/>
            <person name="Anton B.P."/>
            <person name="Dubinina G."/>
            <person name="Orlova M."/>
            <person name="Belousova E."/>
            <person name="Roberts R.J."/>
        </authorList>
    </citation>
    <scope>NUCLEOTIDE SEQUENCE [LARGE SCALE GENOMIC DNA]</scope>
    <source>
        <strain evidence="8 9">BV-S</strain>
    </source>
</reference>
<comment type="cofactor">
    <cofactor evidence="1">
        <name>[4Fe-4S] cluster</name>
        <dbReference type="ChEBI" id="CHEBI:49883"/>
    </cofactor>
</comment>
<dbReference type="InterPro" id="IPR006158">
    <property type="entry name" value="Cobalamin-bd"/>
</dbReference>
<reference evidence="9" key="1">
    <citation type="submission" date="2015-08" db="EMBL/GenBank/DDBJ databases">
        <title>Complete Genome Sequence of Azospirillum thiophilum BV-S.</title>
        <authorList>
            <person name="Fomenkov A."/>
            <person name="Vincze T."/>
            <person name="Grabovich M."/>
            <person name="Dubinina G."/>
            <person name="Orlova M."/>
            <person name="Belousova E."/>
            <person name="Roberts R.J."/>
        </authorList>
    </citation>
    <scope>NUCLEOTIDE SEQUENCE [LARGE SCALE GENOMIC DNA]</scope>
    <source>
        <strain evidence="9">BV-S</strain>
    </source>
</reference>
<sequence length="515" mass="55573">MRIHIINPAADFPSYHTADVFAAWGLGGRTSVADLSTATLAAFVPAGWDIRLTDEALTPLPEHPAAGDGGGDADIVAITGKVSQRNRMLQLADRYRALGRRVVIGGSYASLSPDDVRPHADVLVTGEIEDIAEELFADLSAGRPRDRYEGTRPDLRRSPVPRWDLYPNDRANLGAIQTSRGCPFQCDFCDVIQYLGRKQRHKDPEQVVAELEVLYRHGYRRVFLADDNFTVYRNRAHDMLAALRRWNEAHADAPVRFMTQVSIDLARDADLMAACKAAGLDSVFIGIETINEDSLRQAGKRQNLYQSTADSLAAILSQGIAVSGGIIVGFDADGPDIFERLAGFIHDQAVPVLSVGALVAPPGTPLHDRLAAEGRLTGADWQSAASPFTTNIRPARMSRRQLLDGLSRLCDDIYSPAAYSRRIANFLSAYGGGGAASAPVPHPVPLPPLLRSVLKRLSGLGAAEKRMILGALSAAQWRPDAQAEVVEALVRYAQIRHMLSAAAGQPAADPLAATG</sequence>
<gene>
    <name evidence="8" type="ORF">AL072_10550</name>
</gene>
<dbReference type="PANTHER" id="PTHR43409">
    <property type="entry name" value="ANAEROBIC MAGNESIUM-PROTOPORPHYRIN IX MONOMETHYL ESTER CYCLASE-RELATED"/>
    <property type="match status" value="1"/>
</dbReference>
<dbReference type="InterPro" id="IPR023404">
    <property type="entry name" value="rSAM_horseshoe"/>
</dbReference>
<dbReference type="GO" id="GO:0003824">
    <property type="term" value="F:catalytic activity"/>
    <property type="evidence" value="ECO:0007669"/>
    <property type="project" value="InterPro"/>
</dbReference>
<dbReference type="InterPro" id="IPR051198">
    <property type="entry name" value="BchE-like"/>
</dbReference>
<evidence type="ECO:0000256" key="5">
    <source>
        <dbReference type="ARBA" id="ARBA00023014"/>
    </source>
</evidence>
<dbReference type="SMART" id="SM00729">
    <property type="entry name" value="Elp3"/>
    <property type="match status" value="1"/>
</dbReference>
<evidence type="ECO:0000313" key="9">
    <source>
        <dbReference type="Proteomes" id="UP000069935"/>
    </source>
</evidence>